<sequence>MINCYKINIILKDM</sequence>
<dbReference type="EMBL" id="GBRH01259475">
    <property type="protein sequence ID" value="JAD38420.1"/>
    <property type="molecule type" value="Transcribed_RNA"/>
</dbReference>
<evidence type="ECO:0000313" key="1">
    <source>
        <dbReference type="EMBL" id="JAD38420.1"/>
    </source>
</evidence>
<organism evidence="1">
    <name type="scientific">Arundo donax</name>
    <name type="common">Giant reed</name>
    <name type="synonym">Donax arundinaceus</name>
    <dbReference type="NCBI Taxonomy" id="35708"/>
    <lineage>
        <taxon>Eukaryota</taxon>
        <taxon>Viridiplantae</taxon>
        <taxon>Streptophyta</taxon>
        <taxon>Embryophyta</taxon>
        <taxon>Tracheophyta</taxon>
        <taxon>Spermatophyta</taxon>
        <taxon>Magnoliopsida</taxon>
        <taxon>Liliopsida</taxon>
        <taxon>Poales</taxon>
        <taxon>Poaceae</taxon>
        <taxon>PACMAD clade</taxon>
        <taxon>Arundinoideae</taxon>
        <taxon>Arundineae</taxon>
        <taxon>Arundo</taxon>
    </lineage>
</organism>
<protein>
    <submittedName>
        <fullName evidence="1">Uncharacterized protein</fullName>
    </submittedName>
</protein>
<reference evidence="1" key="1">
    <citation type="submission" date="2014-09" db="EMBL/GenBank/DDBJ databases">
        <authorList>
            <person name="Magalhaes I.L.F."/>
            <person name="Oliveira U."/>
            <person name="Santos F.R."/>
            <person name="Vidigal T.H.D.A."/>
            <person name="Brescovit A.D."/>
            <person name="Santos A.J."/>
        </authorList>
    </citation>
    <scope>NUCLEOTIDE SEQUENCE</scope>
    <source>
        <tissue evidence="1">Shoot tissue taken approximately 20 cm above the soil surface</tissue>
    </source>
</reference>
<name>A0A0A8ZNT9_ARUDO</name>
<proteinExistence type="predicted"/>
<reference evidence="1" key="2">
    <citation type="journal article" date="2015" name="Data Brief">
        <title>Shoot transcriptome of the giant reed, Arundo donax.</title>
        <authorList>
            <person name="Barrero R.A."/>
            <person name="Guerrero F.D."/>
            <person name="Moolhuijzen P."/>
            <person name="Goolsby J.A."/>
            <person name="Tidwell J."/>
            <person name="Bellgard S.E."/>
            <person name="Bellgard M.I."/>
        </authorList>
    </citation>
    <scope>NUCLEOTIDE SEQUENCE</scope>
    <source>
        <tissue evidence="1">Shoot tissue taken approximately 20 cm above the soil surface</tissue>
    </source>
</reference>
<accession>A0A0A8ZNT9</accession>